<dbReference type="PANTHER" id="PTHR11141:SF6">
    <property type="entry name" value="PROTEIN TRANSPORT PROTEIN SEC23 A"/>
    <property type="match status" value="1"/>
</dbReference>
<feature type="compositionally biased region" description="Low complexity" evidence="2">
    <location>
        <begin position="174"/>
        <end position="195"/>
    </location>
</feature>
<keyword evidence="1" id="KW-0472">Membrane</keyword>
<evidence type="ECO:0000313" key="6">
    <source>
        <dbReference type="EMBL" id="KJE89842.1"/>
    </source>
</evidence>
<dbReference type="SUPFAM" id="SSF82919">
    <property type="entry name" value="Zn-finger domain of Sec23/24"/>
    <property type="match status" value="1"/>
</dbReference>
<dbReference type="OrthoDB" id="3979788at2759"/>
<dbReference type="SUPFAM" id="SSF81995">
    <property type="entry name" value="beta-sandwich domain of Sec23/24"/>
    <property type="match status" value="1"/>
</dbReference>
<dbReference type="Gene3D" id="2.60.40.1670">
    <property type="entry name" value="beta-sandwich domain of Sec23/24"/>
    <property type="match status" value="1"/>
</dbReference>
<evidence type="ECO:0000259" key="4">
    <source>
        <dbReference type="Pfam" id="PF04815"/>
    </source>
</evidence>
<keyword evidence="1" id="KW-0256">Endoplasmic reticulum</keyword>
<evidence type="ECO:0000259" key="3">
    <source>
        <dbReference type="Pfam" id="PF04811"/>
    </source>
</evidence>
<keyword evidence="1" id="KW-0963">Cytoplasm</keyword>
<dbReference type="Gene3D" id="1.20.120.730">
    <property type="entry name" value="Sec23/Sec24 helical domain"/>
    <property type="match status" value="1"/>
</dbReference>
<comment type="subcellular location">
    <subcellularLocation>
        <location evidence="1">Cytoplasmic vesicle</location>
        <location evidence="1">COPII-coated vesicle membrane</location>
        <topology evidence="1">Peripheral membrane protein</topology>
        <orientation evidence="1">Cytoplasmic side</orientation>
    </subcellularLocation>
    <subcellularLocation>
        <location evidence="1">Endoplasmic reticulum membrane</location>
        <topology evidence="1">Peripheral membrane protein</topology>
        <orientation evidence="1">Cytoplasmic side</orientation>
    </subcellularLocation>
</comment>
<keyword evidence="1" id="KW-0653">Protein transport</keyword>
<name>A0A0D2VIM4_CAPO3</name>
<feature type="domain" description="Sec23/Sec24 helical" evidence="4">
    <location>
        <begin position="614"/>
        <end position="712"/>
    </location>
</feature>
<keyword evidence="1" id="KW-0931">ER-Golgi transport</keyword>
<dbReference type="Gene3D" id="3.40.50.410">
    <property type="entry name" value="von Willebrand factor, type A domain"/>
    <property type="match status" value="1"/>
</dbReference>
<dbReference type="SUPFAM" id="SSF82754">
    <property type="entry name" value="C-terminal, gelsolin-like domain of Sec23/24"/>
    <property type="match status" value="1"/>
</dbReference>
<dbReference type="SUPFAM" id="SSF81811">
    <property type="entry name" value="Helical domain of Sec23/24"/>
    <property type="match status" value="1"/>
</dbReference>
<dbReference type="InterPro" id="IPR036174">
    <property type="entry name" value="Znf_Sec23_Sec24_sf"/>
</dbReference>
<feature type="domain" description="Sec23/Sec24 beta-sandwich" evidence="5">
    <location>
        <begin position="516"/>
        <end position="602"/>
    </location>
</feature>
<dbReference type="STRING" id="595528.A0A0D2VIM4"/>
<dbReference type="RefSeq" id="XP_011270075.1">
    <property type="nucleotide sequence ID" value="XM_011271773.1"/>
</dbReference>
<dbReference type="eggNOG" id="KOG1986">
    <property type="taxonomic scope" value="Eukaryota"/>
</dbReference>
<dbReference type="InterPro" id="IPR037364">
    <property type="entry name" value="Sec23"/>
</dbReference>
<dbReference type="PhylomeDB" id="A0A0D2VIM4"/>
<keyword evidence="7" id="KW-1185">Reference proteome</keyword>
<dbReference type="GO" id="GO:0006886">
    <property type="term" value="P:intracellular protein transport"/>
    <property type="evidence" value="ECO:0007669"/>
    <property type="project" value="InterPro"/>
</dbReference>
<dbReference type="InParanoid" id="A0A0D2VIM4"/>
<accession>A0A0D2VIM4</accession>
<protein>
    <recommendedName>
        <fullName evidence="1">Protein transport protein SEC23</fullName>
    </recommendedName>
</protein>
<dbReference type="GO" id="GO:0070971">
    <property type="term" value="C:endoplasmic reticulum exit site"/>
    <property type="evidence" value="ECO:0007669"/>
    <property type="project" value="TreeGrafter"/>
</dbReference>
<dbReference type="AlphaFoldDB" id="A0A0D2VIM4"/>
<feature type="region of interest" description="Disordered" evidence="2">
    <location>
        <begin position="76"/>
        <end position="104"/>
    </location>
</feature>
<sequence>MSVHSAGVTPAMAAVALNTSSVRACTRMVPKTVALAQASGLPFGLHLSTMSGQEMRLVDEELLAYKPDPAAVLRSGRQDDATVQALSPQNASAAGVAGPGASRGGSTVLGLPVAESFVGLTFVVPDSRENTATPVLIPASRRDASVGEALASAAPHGQAEAEPSRRGGAHLLSPQSQSGNVAQQQQQPSQTLQQPRVSSPISGMTSFVTQRNSLLIPSKAPVVHLPPDSCNACRGYFNRHCVSLSSGDWKCCLCPHINPPLRRAVRPEELMHDTIEYNVAQDTPLAMAHPEPVIVLLFDENIPQSHVKETIIALKNTLDDMPRSAKVAVVTFSTLVSVYRLTATASSSSDVFPGSTLLSLDDAAQLSESLDSYIVPLHANLLAVMRAVYLSNRSTGPTSSPAAAKCCLGSALAVAETLLKQWTRRSNTPQLPRGSQIIVFASGHPSYGPGAVVEEHEMMDVLVNIVCIGFAYFCIPVLRSAIQPSGGTLVMHNEVRQEMAADLRFLLLQPYGRDGRVSYKCSTNSIELTHVIGPASPLRDTDKMGADDLCFLATVRPHQSLGVLFEVVRDITDENVFFQFTSQYTNPMGDLVHRVTTLRYSTTTDRAALLDSADTDACVAFIAKQAILASRDGATPAQIVSQLDYQLGFVLKAHSDFDRFNHQTKLVLPTAIEDLPSRMYHLRRSPMLATQMQPADDIEYLRSIFLQSDVVTCRKMIEPLMFEVSDCGTFTPLSLSTLSLWPDRTILVDYETHIHVWLGLAVVNKLQAEAIHAGATKLDMASHAPMTWCHKYVRRASMTWCHKYVRRASSLRFPHPQFIAMLTPAHNDTIALNLIDAPDLARLSVEQLQSHLERFPKSDEWSLRNYLRFIQTLDMKHRPAPL</sequence>
<gene>
    <name evidence="6" type="ORF">CAOG_008493</name>
</gene>
<keyword evidence="1" id="KW-0862">Zinc</keyword>
<keyword evidence="1" id="KW-0813">Transport</keyword>
<dbReference type="InterPro" id="IPR006900">
    <property type="entry name" value="Sec23/24_helical_dom"/>
</dbReference>
<dbReference type="PANTHER" id="PTHR11141">
    <property type="entry name" value="PROTEIN TRANSPORT PROTEIN SEC23"/>
    <property type="match status" value="1"/>
</dbReference>
<evidence type="ECO:0000313" key="7">
    <source>
        <dbReference type="Proteomes" id="UP000008743"/>
    </source>
</evidence>
<reference evidence="7" key="1">
    <citation type="submission" date="2011-02" db="EMBL/GenBank/DDBJ databases">
        <title>The Genome Sequence of Capsaspora owczarzaki ATCC 30864.</title>
        <authorList>
            <person name="Russ C."/>
            <person name="Cuomo C."/>
            <person name="Burger G."/>
            <person name="Gray M.W."/>
            <person name="Holland P.W.H."/>
            <person name="King N."/>
            <person name="Lang F.B.F."/>
            <person name="Roger A.J."/>
            <person name="Ruiz-Trillo I."/>
            <person name="Young S.K."/>
            <person name="Zeng Q."/>
            <person name="Gargeya S."/>
            <person name="Alvarado L."/>
            <person name="Berlin A."/>
            <person name="Chapman S.B."/>
            <person name="Chen Z."/>
            <person name="Freedman E."/>
            <person name="Gellesch M."/>
            <person name="Goldberg J."/>
            <person name="Griggs A."/>
            <person name="Gujja S."/>
            <person name="Heilman E."/>
            <person name="Heiman D."/>
            <person name="Howarth C."/>
            <person name="Mehta T."/>
            <person name="Neiman D."/>
            <person name="Pearson M."/>
            <person name="Roberts A."/>
            <person name="Saif S."/>
            <person name="Shea T."/>
            <person name="Shenoy N."/>
            <person name="Sisk P."/>
            <person name="Stolte C."/>
            <person name="Sykes S."/>
            <person name="White J."/>
            <person name="Yandava C."/>
            <person name="Haas B."/>
            <person name="Nusbaum C."/>
            <person name="Birren B."/>
        </authorList>
    </citation>
    <scope>NUCLEOTIDE SEQUENCE</scope>
    <source>
        <strain evidence="7">ATCC 30864</strain>
    </source>
</reference>
<dbReference type="InterPro" id="IPR006896">
    <property type="entry name" value="Sec23/24_trunk_dom"/>
</dbReference>
<evidence type="ECO:0000259" key="5">
    <source>
        <dbReference type="Pfam" id="PF08033"/>
    </source>
</evidence>
<feature type="domain" description="Sec23/Sec24 trunk" evidence="3">
    <location>
        <begin position="303"/>
        <end position="457"/>
    </location>
</feature>
<proteinExistence type="inferred from homology"/>
<keyword evidence="1" id="KW-0479">Metal-binding</keyword>
<dbReference type="Pfam" id="PF08033">
    <property type="entry name" value="Sec23_BS"/>
    <property type="match status" value="1"/>
</dbReference>
<dbReference type="GO" id="GO:0090110">
    <property type="term" value="P:COPII-coated vesicle cargo loading"/>
    <property type="evidence" value="ECO:0007669"/>
    <property type="project" value="TreeGrafter"/>
</dbReference>
<comment type="similarity">
    <text evidence="1">Belongs to the SEC23/SEC24 family. SEC23 subfamily.</text>
</comment>
<dbReference type="GO" id="GO:0005096">
    <property type="term" value="F:GTPase activator activity"/>
    <property type="evidence" value="ECO:0007669"/>
    <property type="project" value="TreeGrafter"/>
</dbReference>
<feature type="region of interest" description="Disordered" evidence="2">
    <location>
        <begin position="147"/>
        <end position="203"/>
    </location>
</feature>
<dbReference type="GO" id="GO:0008270">
    <property type="term" value="F:zinc ion binding"/>
    <property type="evidence" value="ECO:0007669"/>
    <property type="project" value="InterPro"/>
</dbReference>
<dbReference type="EMBL" id="KE346361">
    <property type="protein sequence ID" value="KJE89842.1"/>
    <property type="molecule type" value="Genomic_DNA"/>
</dbReference>
<comment type="function">
    <text evidence="1">Component of the coat protein complex II (COPII) which promotes the formation of transport vesicles from the endoplasmic reticulum (ER). The coat has two main functions, the physical deformation of the endoplasmic reticulum membrane into vesicles and the selection of cargo molecules.</text>
</comment>
<dbReference type="InterPro" id="IPR012990">
    <property type="entry name" value="Beta-sandwich_Sec23_24"/>
</dbReference>
<evidence type="ECO:0000256" key="1">
    <source>
        <dbReference type="RuleBase" id="RU365030"/>
    </source>
</evidence>
<dbReference type="SUPFAM" id="SSF53300">
    <property type="entry name" value="vWA-like"/>
    <property type="match status" value="1"/>
</dbReference>
<dbReference type="InterPro" id="IPR036175">
    <property type="entry name" value="Sec23/24_helical_dom_sf"/>
</dbReference>
<evidence type="ECO:0000256" key="2">
    <source>
        <dbReference type="SAM" id="MobiDB-lite"/>
    </source>
</evidence>
<dbReference type="InterPro" id="IPR036465">
    <property type="entry name" value="vWFA_dom_sf"/>
</dbReference>
<dbReference type="Pfam" id="PF04815">
    <property type="entry name" value="Sec23_helical"/>
    <property type="match status" value="1"/>
</dbReference>
<dbReference type="GO" id="GO:0030127">
    <property type="term" value="C:COPII vesicle coat"/>
    <property type="evidence" value="ECO:0007669"/>
    <property type="project" value="InterPro"/>
</dbReference>
<dbReference type="Proteomes" id="UP000008743">
    <property type="component" value="Unassembled WGS sequence"/>
</dbReference>
<dbReference type="Pfam" id="PF04811">
    <property type="entry name" value="Sec23_trunk"/>
    <property type="match status" value="1"/>
</dbReference>
<organism evidence="6 7">
    <name type="scientific">Capsaspora owczarzaki (strain ATCC 30864)</name>
    <dbReference type="NCBI Taxonomy" id="595528"/>
    <lineage>
        <taxon>Eukaryota</taxon>
        <taxon>Filasterea</taxon>
        <taxon>Capsaspora</taxon>
    </lineage>
</organism>
<keyword evidence="1" id="KW-0968">Cytoplasmic vesicle</keyword>
<dbReference type="GO" id="GO:0005789">
    <property type="term" value="C:endoplasmic reticulum membrane"/>
    <property type="evidence" value="ECO:0007669"/>
    <property type="project" value="UniProtKB-SubCell"/>
</dbReference>
<dbReference type="InterPro" id="IPR036180">
    <property type="entry name" value="Gelsolin-like_dom_sf"/>
</dbReference>